<dbReference type="SUPFAM" id="SSF55729">
    <property type="entry name" value="Acyl-CoA N-acyltransferases (Nat)"/>
    <property type="match status" value="1"/>
</dbReference>
<feature type="region of interest" description="Disordered" evidence="1">
    <location>
        <begin position="1"/>
        <end position="24"/>
    </location>
</feature>
<dbReference type="PROSITE" id="PS51186">
    <property type="entry name" value="GNAT"/>
    <property type="match status" value="1"/>
</dbReference>
<sequence length="302" mass="32087">MVEKSFPPGDGTSRSETSTEPMTADRTPLFCDLALAERIERAEALLMAECAEAAQRRGTKGFVRVVAGGVASFAEEDSPYNKVAGLGFDGLPSAADLDAVEEAFAAHGATPQVELAHLADPEIGALLTARGYRLESFENVLGLALDGEYERSSPAGIVIRPSGDDEFEHWLDVMAEAVAEPDTQGVPWHEEFPREIYQRALRDSASAGVRRYAAVRADVLAGGAGLRVSEGIAQFAGAATAPVHRRRGIQSALLSARLADAKAAGCDVAVITTQPGSKSQQNAQRQGFDLLYTRAVLVKHNP</sequence>
<dbReference type="Proteomes" id="UP000295680">
    <property type="component" value="Unassembled WGS sequence"/>
</dbReference>
<gene>
    <name evidence="3" type="ORF">EV192_105390</name>
</gene>
<dbReference type="EMBL" id="SLWS01000005">
    <property type="protein sequence ID" value="TCO58325.1"/>
    <property type="molecule type" value="Genomic_DNA"/>
</dbReference>
<name>A0A4R2JVX5_9PSEU</name>
<dbReference type="GO" id="GO:0016747">
    <property type="term" value="F:acyltransferase activity, transferring groups other than amino-acyl groups"/>
    <property type="evidence" value="ECO:0007669"/>
    <property type="project" value="InterPro"/>
</dbReference>
<organism evidence="3 4">
    <name type="scientific">Actinocrispum wychmicini</name>
    <dbReference type="NCBI Taxonomy" id="1213861"/>
    <lineage>
        <taxon>Bacteria</taxon>
        <taxon>Bacillati</taxon>
        <taxon>Actinomycetota</taxon>
        <taxon>Actinomycetes</taxon>
        <taxon>Pseudonocardiales</taxon>
        <taxon>Pseudonocardiaceae</taxon>
        <taxon>Actinocrispum</taxon>
    </lineage>
</organism>
<evidence type="ECO:0000313" key="3">
    <source>
        <dbReference type="EMBL" id="TCO58325.1"/>
    </source>
</evidence>
<accession>A0A4R2JVX5</accession>
<dbReference type="InterPro" id="IPR000182">
    <property type="entry name" value="GNAT_dom"/>
</dbReference>
<feature type="domain" description="N-acetyltransferase" evidence="2">
    <location>
        <begin position="157"/>
        <end position="302"/>
    </location>
</feature>
<evidence type="ECO:0000313" key="4">
    <source>
        <dbReference type="Proteomes" id="UP000295680"/>
    </source>
</evidence>
<dbReference type="CDD" id="cd04301">
    <property type="entry name" value="NAT_SF"/>
    <property type="match status" value="1"/>
</dbReference>
<protein>
    <submittedName>
        <fullName evidence="3">Acetyltransferase (GNAT) family protein</fullName>
    </submittedName>
</protein>
<evidence type="ECO:0000259" key="2">
    <source>
        <dbReference type="PROSITE" id="PS51186"/>
    </source>
</evidence>
<proteinExistence type="predicted"/>
<dbReference type="AlphaFoldDB" id="A0A4R2JVX5"/>
<comment type="caution">
    <text evidence="3">The sequence shown here is derived from an EMBL/GenBank/DDBJ whole genome shotgun (WGS) entry which is preliminary data.</text>
</comment>
<dbReference type="Gene3D" id="3.40.630.30">
    <property type="match status" value="1"/>
</dbReference>
<reference evidence="3 4" key="1">
    <citation type="submission" date="2019-03" db="EMBL/GenBank/DDBJ databases">
        <title>Genomic Encyclopedia of Type Strains, Phase IV (KMG-IV): sequencing the most valuable type-strain genomes for metagenomic binning, comparative biology and taxonomic classification.</title>
        <authorList>
            <person name="Goeker M."/>
        </authorList>
    </citation>
    <scope>NUCLEOTIDE SEQUENCE [LARGE SCALE GENOMIC DNA]</scope>
    <source>
        <strain evidence="3 4">DSM 45934</strain>
    </source>
</reference>
<keyword evidence="4" id="KW-1185">Reference proteome</keyword>
<feature type="compositionally biased region" description="Polar residues" evidence="1">
    <location>
        <begin position="12"/>
        <end position="21"/>
    </location>
</feature>
<dbReference type="Pfam" id="PF00583">
    <property type="entry name" value="Acetyltransf_1"/>
    <property type="match status" value="1"/>
</dbReference>
<dbReference type="InterPro" id="IPR016181">
    <property type="entry name" value="Acyl_CoA_acyltransferase"/>
</dbReference>
<evidence type="ECO:0000256" key="1">
    <source>
        <dbReference type="SAM" id="MobiDB-lite"/>
    </source>
</evidence>
<keyword evidence="3" id="KW-0808">Transferase</keyword>